<dbReference type="EMBL" id="CP029189">
    <property type="protein sequence ID" value="QES57912.1"/>
    <property type="molecule type" value="Genomic_DNA"/>
</dbReference>
<dbReference type="PANTHER" id="PTHR46268:SF6">
    <property type="entry name" value="UNIVERSAL STRESS PROTEIN UP12"/>
    <property type="match status" value="1"/>
</dbReference>
<sequence>MSRTVTVTVGFDGSRESLAAVDWAAGEAVRRAAPLRILQVWNKDDDPRTRLVAPATAQAWGERALGTAGRRLRRRHPGLRTETQWVCGDPVEELCAAGDEAELLVLGSRGLGGLAGFLAGSVSLAVLARTRCSLALVRPHNRPAAGKDAPAGEVVVGLDVSAPGDEVLAFGFAAADRYGCGLRVLHTWAVPSLYGADMGAALQLMWAEVAQDARRALDEALAPWTEKYPGVSVVRECRQGRPAQDLAEASRGARLVVVGRRNRRARIGTHIGAVTHAVIHHSLAPVTVVPHD</sequence>
<feature type="domain" description="UspA" evidence="2">
    <location>
        <begin position="6"/>
        <end position="138"/>
    </location>
</feature>
<evidence type="ECO:0000256" key="1">
    <source>
        <dbReference type="ARBA" id="ARBA00008791"/>
    </source>
</evidence>
<reference evidence="3 4" key="1">
    <citation type="submission" date="2018-05" db="EMBL/GenBank/DDBJ databases">
        <title>Streptomyces venezuelae.</title>
        <authorList>
            <person name="Kim W."/>
            <person name="Lee N."/>
            <person name="Cho B.-K."/>
        </authorList>
    </citation>
    <scope>NUCLEOTIDE SEQUENCE [LARGE SCALE GENOMIC DNA]</scope>
    <source>
        <strain evidence="3 4">ATCC 21018</strain>
    </source>
</reference>
<dbReference type="Pfam" id="PF00582">
    <property type="entry name" value="Usp"/>
    <property type="match status" value="2"/>
</dbReference>
<dbReference type="SUPFAM" id="SSF52402">
    <property type="entry name" value="Adenine nucleotide alpha hydrolases-like"/>
    <property type="match status" value="2"/>
</dbReference>
<dbReference type="AlphaFoldDB" id="A0A5P2DRV1"/>
<name>A0A5P2DRV1_STRVZ</name>
<evidence type="ECO:0000313" key="3">
    <source>
        <dbReference type="EMBL" id="QES57912.1"/>
    </source>
</evidence>
<proteinExistence type="inferred from homology"/>
<evidence type="ECO:0000259" key="2">
    <source>
        <dbReference type="Pfam" id="PF00582"/>
    </source>
</evidence>
<accession>A0A5P2DRV1</accession>
<dbReference type="RefSeq" id="WP_150260762.1">
    <property type="nucleotide sequence ID" value="NZ_CP029189.1"/>
</dbReference>
<feature type="domain" description="UspA" evidence="2">
    <location>
        <begin position="154"/>
        <end position="290"/>
    </location>
</feature>
<dbReference type="PRINTS" id="PR01438">
    <property type="entry name" value="UNVRSLSTRESS"/>
</dbReference>
<protein>
    <submittedName>
        <fullName evidence="3">Universal stress protein</fullName>
    </submittedName>
</protein>
<dbReference type="Proteomes" id="UP000324101">
    <property type="component" value="Chromosome"/>
</dbReference>
<dbReference type="InterPro" id="IPR006015">
    <property type="entry name" value="Universal_stress_UspA"/>
</dbReference>
<dbReference type="InterPro" id="IPR006016">
    <property type="entry name" value="UspA"/>
</dbReference>
<organism evidence="3 4">
    <name type="scientific">Streptomyces venezuelae</name>
    <dbReference type="NCBI Taxonomy" id="54571"/>
    <lineage>
        <taxon>Bacteria</taxon>
        <taxon>Bacillati</taxon>
        <taxon>Actinomycetota</taxon>
        <taxon>Actinomycetes</taxon>
        <taxon>Kitasatosporales</taxon>
        <taxon>Streptomycetaceae</taxon>
        <taxon>Streptomyces</taxon>
    </lineage>
</organism>
<dbReference type="InterPro" id="IPR014729">
    <property type="entry name" value="Rossmann-like_a/b/a_fold"/>
</dbReference>
<gene>
    <name evidence="3" type="ORF">DEJ51_30290</name>
</gene>
<dbReference type="Gene3D" id="3.40.50.620">
    <property type="entry name" value="HUPs"/>
    <property type="match status" value="2"/>
</dbReference>
<evidence type="ECO:0000313" key="4">
    <source>
        <dbReference type="Proteomes" id="UP000324101"/>
    </source>
</evidence>
<comment type="similarity">
    <text evidence="1">Belongs to the universal stress protein A family.</text>
</comment>
<dbReference type="OrthoDB" id="4867015at2"/>
<dbReference type="PANTHER" id="PTHR46268">
    <property type="entry name" value="STRESS RESPONSE PROTEIN NHAX"/>
    <property type="match status" value="1"/>
</dbReference>